<proteinExistence type="inferred from homology"/>
<accession>A0A2V0P534</accession>
<dbReference type="Pfam" id="PF02270">
    <property type="entry name" value="TFIIF_beta"/>
    <property type="match status" value="1"/>
</dbReference>
<organism evidence="9 10">
    <name type="scientific">Raphidocelis subcapitata</name>
    <dbReference type="NCBI Taxonomy" id="307507"/>
    <lineage>
        <taxon>Eukaryota</taxon>
        <taxon>Viridiplantae</taxon>
        <taxon>Chlorophyta</taxon>
        <taxon>core chlorophytes</taxon>
        <taxon>Chlorophyceae</taxon>
        <taxon>CS clade</taxon>
        <taxon>Sphaeropleales</taxon>
        <taxon>Selenastraceae</taxon>
        <taxon>Raphidocelis</taxon>
    </lineage>
</organism>
<dbReference type="FunCoup" id="A0A2V0P534">
    <property type="interactions" value="1560"/>
</dbReference>
<dbReference type="FunFam" id="1.10.10.10:FF:000035">
    <property type="entry name" value="General transcription factor IIF subunit 2"/>
    <property type="match status" value="1"/>
</dbReference>
<evidence type="ECO:0000256" key="4">
    <source>
        <dbReference type="ARBA" id="ARBA00023125"/>
    </source>
</evidence>
<dbReference type="InterPro" id="IPR036390">
    <property type="entry name" value="WH_DNA-bd_sf"/>
</dbReference>
<dbReference type="InterPro" id="IPR036388">
    <property type="entry name" value="WH-like_DNA-bd_sf"/>
</dbReference>
<dbReference type="InterPro" id="IPR040504">
    <property type="entry name" value="TFIIF_beta_N"/>
</dbReference>
<evidence type="ECO:0000256" key="3">
    <source>
        <dbReference type="ARBA" id="ARBA00023015"/>
    </source>
</evidence>
<evidence type="ECO:0000313" key="10">
    <source>
        <dbReference type="Proteomes" id="UP000247498"/>
    </source>
</evidence>
<dbReference type="AlphaFoldDB" id="A0A2V0P534"/>
<keyword evidence="6" id="KW-0539">Nucleus</keyword>
<dbReference type="STRING" id="307507.A0A2V0P534"/>
<reference evidence="9 10" key="1">
    <citation type="journal article" date="2018" name="Sci. Rep.">
        <title>Raphidocelis subcapitata (=Pseudokirchneriella subcapitata) provides an insight into genome evolution and environmental adaptations in the Sphaeropleales.</title>
        <authorList>
            <person name="Suzuki S."/>
            <person name="Yamaguchi H."/>
            <person name="Nakajima N."/>
            <person name="Kawachi M."/>
        </authorList>
    </citation>
    <scope>NUCLEOTIDE SEQUENCE [LARGE SCALE GENOMIC DNA]</scope>
    <source>
        <strain evidence="9 10">NIES-35</strain>
    </source>
</reference>
<keyword evidence="3" id="KW-0805">Transcription regulation</keyword>
<feature type="domain" description="TFIIF beta subunit N-terminal" evidence="8">
    <location>
        <begin position="11"/>
        <end position="89"/>
    </location>
</feature>
<evidence type="ECO:0000259" key="8">
    <source>
        <dbReference type="Pfam" id="PF17683"/>
    </source>
</evidence>
<protein>
    <submittedName>
        <fullName evidence="9">General transcription factor IIF subunit 2</fullName>
    </submittedName>
</protein>
<dbReference type="PANTHER" id="PTHR10445">
    <property type="entry name" value="GENERAL TRANSCRIPTION FACTOR IIF SUBUNIT 2"/>
    <property type="match status" value="1"/>
</dbReference>
<comment type="similarity">
    <text evidence="2">Belongs to the TFIIF beta subunit family.</text>
</comment>
<dbReference type="OrthoDB" id="26094at2759"/>
<dbReference type="InterPro" id="IPR040450">
    <property type="entry name" value="TFIIF_beta_HTH"/>
</dbReference>
<evidence type="ECO:0000259" key="7">
    <source>
        <dbReference type="Pfam" id="PF02270"/>
    </source>
</evidence>
<dbReference type="InterPro" id="IPR011039">
    <property type="entry name" value="TFIIF_interaction"/>
</dbReference>
<dbReference type="GO" id="GO:0005674">
    <property type="term" value="C:transcription factor TFIIF complex"/>
    <property type="evidence" value="ECO:0007669"/>
    <property type="project" value="InterPro"/>
</dbReference>
<dbReference type="SUPFAM" id="SSF50916">
    <property type="entry name" value="Rap30/74 interaction domains"/>
    <property type="match status" value="1"/>
</dbReference>
<dbReference type="GO" id="GO:0003677">
    <property type="term" value="F:DNA binding"/>
    <property type="evidence" value="ECO:0007669"/>
    <property type="project" value="UniProtKB-KW"/>
</dbReference>
<evidence type="ECO:0000256" key="2">
    <source>
        <dbReference type="ARBA" id="ARBA00009543"/>
    </source>
</evidence>
<dbReference type="EMBL" id="BDRX01000030">
    <property type="protein sequence ID" value="GBF92297.1"/>
    <property type="molecule type" value="Genomic_DNA"/>
</dbReference>
<evidence type="ECO:0000256" key="1">
    <source>
        <dbReference type="ARBA" id="ARBA00004123"/>
    </source>
</evidence>
<comment type="caution">
    <text evidence="9">The sequence shown here is derived from an EMBL/GenBank/DDBJ whole genome shotgun (WGS) entry which is preliminary data.</text>
</comment>
<sequence length="305" mass="32550">MTSIDTEKAERRVWLVRVPPYIAERWKAACAQNTGGVDEDAAEDGAGSSLGRISITSLQDGSTRTMLELPEGMCDAALPRRYTLQPGTDVLDMSVLSSEGDEGGGDGEVPRLVRPRLDGVVSQKHDAVPAQSAPGAAAAAAAAGGAPPIDAAYRALTRKRTLASLQKGRSVAVITDGRAAQRLYQQQHNRASLYVKYTQADKEEFEARSARDLASKAGAGKRSRMERPELEQLLFRLFERQAQWALPALQKETDQPIGWLREVLGEVAVTVKRGPVRDMWELQRQFKVAGGGGGGAGAGAGGADG</sequence>
<evidence type="ECO:0000256" key="6">
    <source>
        <dbReference type="ARBA" id="ARBA00023242"/>
    </source>
</evidence>
<keyword evidence="5" id="KW-0804">Transcription</keyword>
<name>A0A2V0P534_9CHLO</name>
<dbReference type="SUPFAM" id="SSF46785">
    <property type="entry name" value="Winged helix' DNA-binding domain"/>
    <property type="match status" value="1"/>
</dbReference>
<dbReference type="InterPro" id="IPR003196">
    <property type="entry name" value="TFIIF_beta"/>
</dbReference>
<comment type="subcellular location">
    <subcellularLocation>
        <location evidence="1">Nucleus</location>
    </subcellularLocation>
</comment>
<dbReference type="GO" id="GO:0006367">
    <property type="term" value="P:transcription initiation at RNA polymerase II promoter"/>
    <property type="evidence" value="ECO:0007669"/>
    <property type="project" value="InterPro"/>
</dbReference>
<gene>
    <name evidence="9" type="ORF">Rsub_05380</name>
</gene>
<dbReference type="Pfam" id="PF17683">
    <property type="entry name" value="TFIIF_beta_N"/>
    <property type="match status" value="1"/>
</dbReference>
<evidence type="ECO:0000313" key="9">
    <source>
        <dbReference type="EMBL" id="GBF92297.1"/>
    </source>
</evidence>
<dbReference type="Proteomes" id="UP000247498">
    <property type="component" value="Unassembled WGS sequence"/>
</dbReference>
<dbReference type="InParanoid" id="A0A2V0P534"/>
<keyword evidence="10" id="KW-1185">Reference proteome</keyword>
<keyword evidence="4" id="KW-0238">DNA-binding</keyword>
<evidence type="ECO:0000256" key="5">
    <source>
        <dbReference type="ARBA" id="ARBA00023163"/>
    </source>
</evidence>
<dbReference type="Gene3D" id="1.10.10.10">
    <property type="entry name" value="Winged helix-like DNA-binding domain superfamily/Winged helix DNA-binding domain"/>
    <property type="match status" value="1"/>
</dbReference>
<dbReference type="PANTHER" id="PTHR10445:SF0">
    <property type="entry name" value="GENERAL TRANSCRIPTION FACTOR IIF SUBUNIT 2"/>
    <property type="match status" value="1"/>
</dbReference>
<feature type="domain" description="TFIIF beta subunit HTH" evidence="7">
    <location>
        <begin position="223"/>
        <end position="287"/>
    </location>
</feature>